<proteinExistence type="predicted"/>
<evidence type="ECO:0000256" key="1">
    <source>
        <dbReference type="SAM" id="MobiDB-lite"/>
    </source>
</evidence>
<feature type="region of interest" description="Disordered" evidence="1">
    <location>
        <begin position="37"/>
        <end position="57"/>
    </location>
</feature>
<organism evidence="2">
    <name type="scientific">marine sediment metagenome</name>
    <dbReference type="NCBI Taxonomy" id="412755"/>
    <lineage>
        <taxon>unclassified sequences</taxon>
        <taxon>metagenomes</taxon>
        <taxon>ecological metagenomes</taxon>
    </lineage>
</organism>
<dbReference type="EMBL" id="BARS01044152">
    <property type="protein sequence ID" value="GAG33095.1"/>
    <property type="molecule type" value="Genomic_DNA"/>
</dbReference>
<dbReference type="AlphaFoldDB" id="X0WR16"/>
<feature type="compositionally biased region" description="Basic and acidic residues" evidence="1">
    <location>
        <begin position="40"/>
        <end position="50"/>
    </location>
</feature>
<protein>
    <submittedName>
        <fullName evidence="2">Uncharacterized protein</fullName>
    </submittedName>
</protein>
<accession>X0WR16</accession>
<comment type="caution">
    <text evidence="2">The sequence shown here is derived from an EMBL/GenBank/DDBJ whole genome shotgun (WGS) entry which is preliminary data.</text>
</comment>
<sequence length="57" mass="6273">PCLLSEEEIDVKEPLRRGAYAAELKTLIAETIARKPQGHRLAEGKKEKGRPFSQVGG</sequence>
<evidence type="ECO:0000313" key="2">
    <source>
        <dbReference type="EMBL" id="GAG33095.1"/>
    </source>
</evidence>
<feature type="non-terminal residue" evidence="2">
    <location>
        <position position="1"/>
    </location>
</feature>
<name>X0WR16_9ZZZZ</name>
<reference evidence="2" key="1">
    <citation type="journal article" date="2014" name="Front. Microbiol.">
        <title>High frequency of phylogenetically diverse reductive dehalogenase-homologous genes in deep subseafloor sedimentary metagenomes.</title>
        <authorList>
            <person name="Kawai M."/>
            <person name="Futagami T."/>
            <person name="Toyoda A."/>
            <person name="Takaki Y."/>
            <person name="Nishi S."/>
            <person name="Hori S."/>
            <person name="Arai W."/>
            <person name="Tsubouchi T."/>
            <person name="Morono Y."/>
            <person name="Uchiyama I."/>
            <person name="Ito T."/>
            <person name="Fujiyama A."/>
            <person name="Inagaki F."/>
            <person name="Takami H."/>
        </authorList>
    </citation>
    <scope>NUCLEOTIDE SEQUENCE</scope>
    <source>
        <strain evidence="2">Expedition CK06-06</strain>
    </source>
</reference>
<gene>
    <name evidence="2" type="ORF">S01H1_66750</name>
</gene>